<dbReference type="InterPro" id="IPR016152">
    <property type="entry name" value="PTrfase/Anion_transptr"/>
</dbReference>
<dbReference type="Gene3D" id="1.10.10.10">
    <property type="entry name" value="Winged helix-like DNA-binding domain superfamily/Winged helix DNA-binding domain"/>
    <property type="match status" value="2"/>
</dbReference>
<dbReference type="Gene3D" id="3.40.50.2300">
    <property type="match status" value="1"/>
</dbReference>
<dbReference type="InterPro" id="IPR011608">
    <property type="entry name" value="PRD"/>
</dbReference>
<dbReference type="Pfam" id="PF08279">
    <property type="entry name" value="HTH_11"/>
    <property type="match status" value="1"/>
</dbReference>
<protein>
    <submittedName>
        <fullName evidence="8">Transcriptional regulator MtlR</fullName>
    </submittedName>
</protein>
<dbReference type="AlphaFoldDB" id="A0A8J2ZXS4"/>
<evidence type="ECO:0000256" key="4">
    <source>
        <dbReference type="ARBA" id="ARBA00023163"/>
    </source>
</evidence>
<reference evidence="8" key="2">
    <citation type="submission" date="2020-09" db="EMBL/GenBank/DDBJ databases">
        <authorList>
            <person name="Sun Q."/>
            <person name="Zhou Y."/>
        </authorList>
    </citation>
    <scope>NUCLEOTIDE SEQUENCE</scope>
    <source>
        <strain evidence="8">CGMCC 1.12777</strain>
    </source>
</reference>
<dbReference type="InterPro" id="IPR036634">
    <property type="entry name" value="PRD_sf"/>
</dbReference>
<dbReference type="InterPro" id="IPR050661">
    <property type="entry name" value="BglG_antiterminators"/>
</dbReference>
<keyword evidence="3" id="KW-0805">Transcription regulation</keyword>
<dbReference type="GO" id="GO:0009401">
    <property type="term" value="P:phosphoenolpyruvate-dependent sugar phosphotransferase system"/>
    <property type="evidence" value="ECO:0007669"/>
    <property type="project" value="InterPro"/>
</dbReference>
<evidence type="ECO:0000313" key="8">
    <source>
        <dbReference type="EMBL" id="GGH84758.1"/>
    </source>
</evidence>
<dbReference type="GO" id="GO:0006355">
    <property type="term" value="P:regulation of DNA-templated transcription"/>
    <property type="evidence" value="ECO:0007669"/>
    <property type="project" value="InterPro"/>
</dbReference>
<keyword evidence="9" id="KW-1185">Reference proteome</keyword>
<dbReference type="InterPro" id="IPR013196">
    <property type="entry name" value="HTH_11"/>
</dbReference>
<dbReference type="SUPFAM" id="SSF52794">
    <property type="entry name" value="PTS system IIB component-like"/>
    <property type="match status" value="1"/>
</dbReference>
<comment type="caution">
    <text evidence="8">The sequence shown here is derived from an EMBL/GenBank/DDBJ whole genome shotgun (WGS) entry which is preliminary data.</text>
</comment>
<dbReference type="Gene3D" id="1.10.1790.10">
    <property type="entry name" value="PRD domain"/>
    <property type="match status" value="2"/>
</dbReference>
<accession>A0A8J2ZXS4</accession>
<feature type="domain" description="PTS EIIA type-2" evidence="5">
    <location>
        <begin position="542"/>
        <end position="689"/>
    </location>
</feature>
<dbReference type="InterPro" id="IPR036388">
    <property type="entry name" value="WH-like_DNA-bd_sf"/>
</dbReference>
<evidence type="ECO:0000259" key="5">
    <source>
        <dbReference type="PROSITE" id="PS51094"/>
    </source>
</evidence>
<feature type="domain" description="PTS EIIB type-2" evidence="6">
    <location>
        <begin position="419"/>
        <end position="508"/>
    </location>
</feature>
<dbReference type="CDD" id="cd05568">
    <property type="entry name" value="PTS_IIB_bgl_like"/>
    <property type="match status" value="1"/>
</dbReference>
<dbReference type="InterPro" id="IPR002178">
    <property type="entry name" value="PTS_EIIA_type-2_dom"/>
</dbReference>
<dbReference type="RefSeq" id="WP_188498082.1">
    <property type="nucleotide sequence ID" value="NZ_JAFBEU010000022.1"/>
</dbReference>
<evidence type="ECO:0000256" key="1">
    <source>
        <dbReference type="ARBA" id="ARBA00022679"/>
    </source>
</evidence>
<dbReference type="SUPFAM" id="SSF46785">
    <property type="entry name" value="Winged helix' DNA-binding domain"/>
    <property type="match status" value="1"/>
</dbReference>
<keyword evidence="2" id="KW-0677">Repeat</keyword>
<dbReference type="PANTHER" id="PTHR30185">
    <property type="entry name" value="CRYPTIC BETA-GLUCOSIDE BGL OPERON ANTITERMINATOR"/>
    <property type="match status" value="1"/>
</dbReference>
<dbReference type="Proteomes" id="UP000656813">
    <property type="component" value="Unassembled WGS sequence"/>
</dbReference>
<keyword evidence="1" id="KW-0808">Transferase</keyword>
<dbReference type="Gene3D" id="3.40.930.10">
    <property type="entry name" value="Mannitol-specific EII, Chain A"/>
    <property type="match status" value="1"/>
</dbReference>
<dbReference type="PROSITE" id="PS51372">
    <property type="entry name" value="PRD_2"/>
    <property type="match status" value="2"/>
</dbReference>
<dbReference type="Pfam" id="PF00874">
    <property type="entry name" value="PRD"/>
    <property type="match status" value="2"/>
</dbReference>
<organism evidence="8 9">
    <name type="scientific">Pullulanibacillus pueri</name>
    <dbReference type="NCBI Taxonomy" id="1437324"/>
    <lineage>
        <taxon>Bacteria</taxon>
        <taxon>Bacillati</taxon>
        <taxon>Bacillota</taxon>
        <taxon>Bacilli</taxon>
        <taxon>Bacillales</taxon>
        <taxon>Sporolactobacillaceae</taxon>
        <taxon>Pullulanibacillus</taxon>
    </lineage>
</organism>
<dbReference type="PANTHER" id="PTHR30185:SF18">
    <property type="entry name" value="TRANSCRIPTIONAL REGULATOR MTLR"/>
    <property type="match status" value="1"/>
</dbReference>
<dbReference type="GO" id="GO:0008982">
    <property type="term" value="F:protein-N(PI)-phosphohistidine-sugar phosphotransferase activity"/>
    <property type="evidence" value="ECO:0007669"/>
    <property type="project" value="InterPro"/>
</dbReference>
<name>A0A8J2ZXS4_9BACL</name>
<evidence type="ECO:0000256" key="2">
    <source>
        <dbReference type="ARBA" id="ARBA00022737"/>
    </source>
</evidence>
<dbReference type="PROSITE" id="PS51094">
    <property type="entry name" value="PTS_EIIA_TYPE_2"/>
    <property type="match status" value="1"/>
</dbReference>
<dbReference type="SUPFAM" id="SSF55804">
    <property type="entry name" value="Phoshotransferase/anion transport protein"/>
    <property type="match status" value="1"/>
</dbReference>
<dbReference type="InterPro" id="IPR013011">
    <property type="entry name" value="PTS_EIIB_2"/>
</dbReference>
<dbReference type="InterPro" id="IPR036390">
    <property type="entry name" value="WH_DNA-bd_sf"/>
</dbReference>
<dbReference type="EMBL" id="BMFV01000023">
    <property type="protein sequence ID" value="GGH84758.1"/>
    <property type="molecule type" value="Genomic_DNA"/>
</dbReference>
<evidence type="ECO:0000259" key="7">
    <source>
        <dbReference type="PROSITE" id="PS51372"/>
    </source>
</evidence>
<dbReference type="InterPro" id="IPR036095">
    <property type="entry name" value="PTS_EIIB-like_sf"/>
</dbReference>
<evidence type="ECO:0000313" key="9">
    <source>
        <dbReference type="Proteomes" id="UP000656813"/>
    </source>
</evidence>
<feature type="domain" description="PRD" evidence="7">
    <location>
        <begin position="201"/>
        <end position="306"/>
    </location>
</feature>
<reference evidence="8" key="1">
    <citation type="journal article" date="2014" name="Int. J. Syst. Evol. Microbiol.">
        <title>Complete genome sequence of Corynebacterium casei LMG S-19264T (=DSM 44701T), isolated from a smear-ripened cheese.</title>
        <authorList>
            <consortium name="US DOE Joint Genome Institute (JGI-PGF)"/>
            <person name="Walter F."/>
            <person name="Albersmeier A."/>
            <person name="Kalinowski J."/>
            <person name="Ruckert C."/>
        </authorList>
    </citation>
    <scope>NUCLEOTIDE SEQUENCE</scope>
    <source>
        <strain evidence="8">CGMCC 1.12777</strain>
    </source>
</reference>
<dbReference type="PROSITE" id="PS51099">
    <property type="entry name" value="PTS_EIIB_TYPE_2"/>
    <property type="match status" value="1"/>
</dbReference>
<evidence type="ECO:0000259" key="6">
    <source>
        <dbReference type="PROSITE" id="PS51099"/>
    </source>
</evidence>
<dbReference type="SUPFAM" id="SSF63520">
    <property type="entry name" value="PTS-regulatory domain, PRD"/>
    <property type="match status" value="2"/>
</dbReference>
<keyword evidence="4" id="KW-0804">Transcription</keyword>
<feature type="domain" description="PRD" evidence="7">
    <location>
        <begin position="311"/>
        <end position="416"/>
    </location>
</feature>
<sequence length="704" mass="79583">MYITARERVILEILLSVDADITIKSLAEQINISERTVHRDLKGIEEILKAHHLSLIKKAGVGIRINGKSSDIEALKLTLYRQTHNDYTPEERQTIILCHLLEAVEPMKIIALANELNVTIVTISNDLNKLDQRLKAYHLTLIKKRGYGIELKGTEDAKRKAMSDIIAQNLDEGEFLSLVRKNIQNKESHYTDTLSEKLLGLVEKEKLIIVEKIVDEINSELDYFIADSAFIGLVVHLSLAIERILQGENIVMDPATLESLKLTSEYKIAHKMIERIETVFDIEIPEAEIGYITMHLQGAKLRYENEYAFESPYMEIANKAKQLIEHVGQALDVDLTSHYSLFQGLVVHLTPALHRIKQRMRIHNPLYERIKKDYAELFAVIKKKAGIVFPELSIPDEEIAFLVLHFGSALMNHKQMGNFSALVICSTGIGTSKILSTRLTQEIPEIKAIKNVSLFELEDINTSDFDLVLSTIRLPNLSDHYILVSPMLTENEIKQIKDFIKGKSNIYSETWPKPLPPFQKKRVSAVVEGLTKINHYTQSILAILQGFKVKTVKEASTIEAALLEVCEGLVDDGSIEDVEKVVTSLLMREKLGGLGIPNTRLALFHSRSSDVKQPVFTINVLPTPLKIKAMDDSWLDVDQLLLLLAPELAPPQEMEVLSFISSLIIENNTSMTLFASQEKEPILSYMATKFEQFFLEKIAETRNA</sequence>
<proteinExistence type="predicted"/>
<dbReference type="Pfam" id="PF00359">
    <property type="entry name" value="PTS_EIIA_2"/>
    <property type="match status" value="1"/>
</dbReference>
<gene>
    <name evidence="8" type="primary">mtlR</name>
    <name evidence="8" type="ORF">GCM10007096_28580</name>
</gene>
<evidence type="ECO:0000256" key="3">
    <source>
        <dbReference type="ARBA" id="ARBA00023015"/>
    </source>
</evidence>